<dbReference type="Pfam" id="PF22486">
    <property type="entry name" value="MATH_2"/>
    <property type="match status" value="2"/>
</dbReference>
<dbReference type="PANTHER" id="PTHR46236">
    <property type="entry name" value="TRAF-LIKE SUPERFAMILY PROTEIN"/>
    <property type="match status" value="1"/>
</dbReference>
<dbReference type="CDD" id="cd00121">
    <property type="entry name" value="MATH"/>
    <property type="match status" value="1"/>
</dbReference>
<evidence type="ECO:0000256" key="1">
    <source>
        <dbReference type="ARBA" id="ARBA00023054"/>
    </source>
</evidence>
<sequence length="401" mass="45413">MTGFFMAYVVDSLIGEGDDEMLVPHSDFTELPQPMEVAQAETATTVENQLVEDPPLSSFRWTIENFSRLNNKKYYSQIFLSGGYRWRVLIFPKGNYWDNFSMYLDVADSANLPYWRSRRAQFSLAVVNQIHNKYTVRKCMIFPYICVVRILYLQILYEFTLQNVQFNGNWLFSIPPDILHVEIEVLGMPVRSNDNFSIFLHSVDTQHQFNARNSNWGFPSFMPLSELYDPARGYLVNDTCIVQAKVAVRRVVNGTEDIIWDPLIVNDEETMAVKTEPKVEAIISAEGITEEPAITNEEPSITLVAVPPPCSPSPSTSMGPPAFSPAPPCPLRMNTEELDSIVNKYPISKAHKSTWRDIVKKYGDIAHKSNIKNSKMKAACIETICDIISVLKGTDAQGLTM</sequence>
<dbReference type="InterPro" id="IPR008974">
    <property type="entry name" value="TRAF-like"/>
</dbReference>
<dbReference type="AlphaFoldDB" id="A0A834Z290"/>
<dbReference type="Gene3D" id="2.60.210.10">
    <property type="entry name" value="Apoptosis, Tumor Necrosis Factor Receptor Associated Protein 2, Chain A"/>
    <property type="match status" value="2"/>
</dbReference>
<feature type="domain" description="MATH" evidence="2">
    <location>
        <begin position="56"/>
        <end position="246"/>
    </location>
</feature>
<protein>
    <recommendedName>
        <fullName evidence="2">MATH domain-containing protein</fullName>
    </recommendedName>
</protein>
<dbReference type="InterPro" id="IPR002083">
    <property type="entry name" value="MATH/TRAF_dom"/>
</dbReference>
<name>A0A834Z290_TETSI</name>
<dbReference type="EMBL" id="JABCRI010000011">
    <property type="protein sequence ID" value="KAF8398025.1"/>
    <property type="molecule type" value="Genomic_DNA"/>
</dbReference>
<evidence type="ECO:0000259" key="2">
    <source>
        <dbReference type="PROSITE" id="PS50144"/>
    </source>
</evidence>
<proteinExistence type="predicted"/>
<dbReference type="PROSITE" id="PS50144">
    <property type="entry name" value="MATH"/>
    <property type="match status" value="1"/>
</dbReference>
<gene>
    <name evidence="3" type="ORF">HHK36_016951</name>
</gene>
<keyword evidence="4" id="KW-1185">Reference proteome</keyword>
<evidence type="ECO:0000313" key="3">
    <source>
        <dbReference type="EMBL" id="KAF8398025.1"/>
    </source>
</evidence>
<keyword evidence="1" id="KW-0175">Coiled coil</keyword>
<dbReference type="SUPFAM" id="SSF49599">
    <property type="entry name" value="TRAF domain-like"/>
    <property type="match status" value="1"/>
</dbReference>
<organism evidence="3 4">
    <name type="scientific">Tetracentron sinense</name>
    <name type="common">Spur-leaf</name>
    <dbReference type="NCBI Taxonomy" id="13715"/>
    <lineage>
        <taxon>Eukaryota</taxon>
        <taxon>Viridiplantae</taxon>
        <taxon>Streptophyta</taxon>
        <taxon>Embryophyta</taxon>
        <taxon>Tracheophyta</taxon>
        <taxon>Spermatophyta</taxon>
        <taxon>Magnoliopsida</taxon>
        <taxon>Trochodendrales</taxon>
        <taxon>Trochodendraceae</taxon>
        <taxon>Tetracentron</taxon>
    </lineage>
</organism>
<dbReference type="PANTHER" id="PTHR46236:SF35">
    <property type="entry name" value="MATH DOMAIN-CONTAINING PROTEIN"/>
    <property type="match status" value="1"/>
</dbReference>
<dbReference type="Proteomes" id="UP000655225">
    <property type="component" value="Unassembled WGS sequence"/>
</dbReference>
<evidence type="ECO:0000313" key="4">
    <source>
        <dbReference type="Proteomes" id="UP000655225"/>
    </source>
</evidence>
<reference evidence="3 4" key="1">
    <citation type="submission" date="2020-04" db="EMBL/GenBank/DDBJ databases">
        <title>Plant Genome Project.</title>
        <authorList>
            <person name="Zhang R.-G."/>
        </authorList>
    </citation>
    <scope>NUCLEOTIDE SEQUENCE [LARGE SCALE GENOMIC DNA]</scope>
    <source>
        <strain evidence="3">YNK0</strain>
        <tissue evidence="3">Leaf</tissue>
    </source>
</reference>
<dbReference type="SMART" id="SM00061">
    <property type="entry name" value="MATH"/>
    <property type="match status" value="1"/>
</dbReference>
<dbReference type="OrthoDB" id="289038at2759"/>
<comment type="caution">
    <text evidence="3">The sequence shown here is derived from an EMBL/GenBank/DDBJ whole genome shotgun (WGS) entry which is preliminary data.</text>
</comment>
<dbReference type="InterPro" id="IPR050804">
    <property type="entry name" value="MCC"/>
</dbReference>
<accession>A0A834Z290</accession>